<dbReference type="Proteomes" id="UP000805193">
    <property type="component" value="Unassembled WGS sequence"/>
</dbReference>
<sequence>MRPRRTASVEKSRTYAAALRSYTSSRIRPVPSVPKAFGAGLAGASAIWRLGGVLLDYGRPALVGSSGSILGDQPYIHEDVAADFLVFRPRPGSLVRGRINKMTRKHLGCLVHERVPVSVLLPDRPWPELLPYLRMGQELICRVASVSLFRGSILRLRAHVTRECLQVMLDTVPVARASHEEELEEYESSYGGDSEWDEGGASEAEDDPRGPSYLDPEEDFTTGRPLPLAAEDPKTSSGRKGAGRAKRKQPGKDGASSTGGGGTLGLLGSDGLSAADTVSMSDDSVAPQREKKKKKERIKDSTSDGSTQLEKKKKKKKAKFVESRETSPASPARPRKKKLLDLDRNNEALLTFQNSISFLRKGKSKTGKHGQM</sequence>
<name>A0AC60PS02_IXOPE</name>
<keyword evidence="2" id="KW-1185">Reference proteome</keyword>
<protein>
    <submittedName>
        <fullName evidence="1">Uncharacterized protein</fullName>
    </submittedName>
</protein>
<evidence type="ECO:0000313" key="2">
    <source>
        <dbReference type="Proteomes" id="UP000805193"/>
    </source>
</evidence>
<reference evidence="1 2" key="1">
    <citation type="journal article" date="2020" name="Cell">
        <title>Large-Scale Comparative Analyses of Tick Genomes Elucidate Their Genetic Diversity and Vector Capacities.</title>
        <authorList>
            <consortium name="Tick Genome and Microbiome Consortium (TIGMIC)"/>
            <person name="Jia N."/>
            <person name="Wang J."/>
            <person name="Shi W."/>
            <person name="Du L."/>
            <person name="Sun Y."/>
            <person name="Zhan W."/>
            <person name="Jiang J.F."/>
            <person name="Wang Q."/>
            <person name="Zhang B."/>
            <person name="Ji P."/>
            <person name="Bell-Sakyi L."/>
            <person name="Cui X.M."/>
            <person name="Yuan T.T."/>
            <person name="Jiang B.G."/>
            <person name="Yang W.F."/>
            <person name="Lam T.T."/>
            <person name="Chang Q.C."/>
            <person name="Ding S.J."/>
            <person name="Wang X.J."/>
            <person name="Zhu J.G."/>
            <person name="Ruan X.D."/>
            <person name="Zhao L."/>
            <person name="Wei J.T."/>
            <person name="Ye R.Z."/>
            <person name="Que T.C."/>
            <person name="Du C.H."/>
            <person name="Zhou Y.H."/>
            <person name="Cheng J.X."/>
            <person name="Dai P.F."/>
            <person name="Guo W.B."/>
            <person name="Han X.H."/>
            <person name="Huang E.J."/>
            <person name="Li L.F."/>
            <person name="Wei W."/>
            <person name="Gao Y.C."/>
            <person name="Liu J.Z."/>
            <person name="Shao H.Z."/>
            <person name="Wang X."/>
            <person name="Wang C.C."/>
            <person name="Yang T.C."/>
            <person name="Huo Q.B."/>
            <person name="Li W."/>
            <person name="Chen H.Y."/>
            <person name="Chen S.E."/>
            <person name="Zhou L.G."/>
            <person name="Ni X.B."/>
            <person name="Tian J.H."/>
            <person name="Sheng Y."/>
            <person name="Liu T."/>
            <person name="Pan Y.S."/>
            <person name="Xia L.Y."/>
            <person name="Li J."/>
            <person name="Zhao F."/>
            <person name="Cao W.C."/>
        </authorList>
    </citation>
    <scope>NUCLEOTIDE SEQUENCE [LARGE SCALE GENOMIC DNA]</scope>
    <source>
        <strain evidence="1">Iper-2018</strain>
    </source>
</reference>
<accession>A0AC60PS02</accession>
<dbReference type="EMBL" id="JABSTQ010010117">
    <property type="protein sequence ID" value="KAG0423301.1"/>
    <property type="molecule type" value="Genomic_DNA"/>
</dbReference>
<gene>
    <name evidence="1" type="ORF">HPB47_000914</name>
</gene>
<evidence type="ECO:0000313" key="1">
    <source>
        <dbReference type="EMBL" id="KAG0423301.1"/>
    </source>
</evidence>
<comment type="caution">
    <text evidence="1">The sequence shown here is derived from an EMBL/GenBank/DDBJ whole genome shotgun (WGS) entry which is preliminary data.</text>
</comment>
<proteinExistence type="predicted"/>
<organism evidence="1 2">
    <name type="scientific">Ixodes persulcatus</name>
    <name type="common">Taiga tick</name>
    <dbReference type="NCBI Taxonomy" id="34615"/>
    <lineage>
        <taxon>Eukaryota</taxon>
        <taxon>Metazoa</taxon>
        <taxon>Ecdysozoa</taxon>
        <taxon>Arthropoda</taxon>
        <taxon>Chelicerata</taxon>
        <taxon>Arachnida</taxon>
        <taxon>Acari</taxon>
        <taxon>Parasitiformes</taxon>
        <taxon>Ixodida</taxon>
        <taxon>Ixodoidea</taxon>
        <taxon>Ixodidae</taxon>
        <taxon>Ixodinae</taxon>
        <taxon>Ixodes</taxon>
    </lineage>
</organism>